<evidence type="ECO:0000256" key="1">
    <source>
        <dbReference type="SAM" id="MobiDB-lite"/>
    </source>
</evidence>
<dbReference type="EMBL" id="JAJSOF020000037">
    <property type="protein sequence ID" value="KAJ4428412.1"/>
    <property type="molecule type" value="Genomic_DNA"/>
</dbReference>
<feature type="region of interest" description="Disordered" evidence="1">
    <location>
        <begin position="1"/>
        <end position="26"/>
    </location>
</feature>
<gene>
    <name evidence="2" type="ORF">ANN_24449</name>
</gene>
<dbReference type="PANTHER" id="PTHR47027:SF20">
    <property type="entry name" value="REVERSE TRANSCRIPTASE-LIKE PROTEIN WITH RNA-DIRECTED DNA POLYMERASE DOMAIN"/>
    <property type="match status" value="1"/>
</dbReference>
<evidence type="ECO:0008006" key="4">
    <source>
        <dbReference type="Google" id="ProtNLM"/>
    </source>
</evidence>
<keyword evidence="3" id="KW-1185">Reference proteome</keyword>
<comment type="caution">
    <text evidence="2">The sequence shown here is derived from an EMBL/GenBank/DDBJ whole genome shotgun (WGS) entry which is preliminary data.</text>
</comment>
<organism evidence="2 3">
    <name type="scientific">Periplaneta americana</name>
    <name type="common">American cockroach</name>
    <name type="synonym">Blatta americana</name>
    <dbReference type="NCBI Taxonomy" id="6978"/>
    <lineage>
        <taxon>Eukaryota</taxon>
        <taxon>Metazoa</taxon>
        <taxon>Ecdysozoa</taxon>
        <taxon>Arthropoda</taxon>
        <taxon>Hexapoda</taxon>
        <taxon>Insecta</taxon>
        <taxon>Pterygota</taxon>
        <taxon>Neoptera</taxon>
        <taxon>Polyneoptera</taxon>
        <taxon>Dictyoptera</taxon>
        <taxon>Blattodea</taxon>
        <taxon>Blattoidea</taxon>
        <taxon>Blattidae</taxon>
        <taxon>Blattinae</taxon>
        <taxon>Periplaneta</taxon>
    </lineage>
</organism>
<reference evidence="2 3" key="1">
    <citation type="journal article" date="2022" name="Allergy">
        <title>Genome assembly and annotation of Periplaneta americana reveal a comprehensive cockroach allergen profile.</title>
        <authorList>
            <person name="Wang L."/>
            <person name="Xiong Q."/>
            <person name="Saelim N."/>
            <person name="Wang L."/>
            <person name="Nong W."/>
            <person name="Wan A.T."/>
            <person name="Shi M."/>
            <person name="Liu X."/>
            <person name="Cao Q."/>
            <person name="Hui J.H.L."/>
            <person name="Sookrung N."/>
            <person name="Leung T.F."/>
            <person name="Tungtrongchitr A."/>
            <person name="Tsui S.K.W."/>
        </authorList>
    </citation>
    <scope>NUCLEOTIDE SEQUENCE [LARGE SCALE GENOMIC DNA]</scope>
    <source>
        <strain evidence="2">PWHHKU_190912</strain>
    </source>
</reference>
<name>A0ABQ8S351_PERAM</name>
<proteinExistence type="predicted"/>
<evidence type="ECO:0000313" key="3">
    <source>
        <dbReference type="Proteomes" id="UP001148838"/>
    </source>
</evidence>
<dbReference type="Proteomes" id="UP001148838">
    <property type="component" value="Unassembled WGS sequence"/>
</dbReference>
<sequence>MPQWSAKFPSLGGENKISREGPRPTNRLLASCPQAEQRWTIIQPEWRYRVVTDFATYHSSPSAPRCWVDTGPIHWPKFHEKISSPMRNRTSAHSVTVDGIDDREMVFGVMRFVIDYLTFALRLGKTLDKNPTSSEEEENRTKIRHVFIATTSTEIQNRKKVESGVPNAKSGLTRSVVAWIQKVVMNSNAIFNQSDSLMAADVDCHHLCKLMAPCDTGGASVTPSVKFITPSINRRLRLEALNSCVFPVLTYGCQTWALTERQKTNIEICQRKMERKIVGVSLKNTVSNTALQKITASENITEKALITKWKWGGHVARQQQGRWARETTMWDPYIGRRTQGRPRRRWADTFKQQLGGNWSTIARNRNEWRQIVNKLIYN</sequence>
<dbReference type="PANTHER" id="PTHR47027">
    <property type="entry name" value="REVERSE TRANSCRIPTASE DOMAIN-CONTAINING PROTEIN"/>
    <property type="match status" value="1"/>
</dbReference>
<evidence type="ECO:0000313" key="2">
    <source>
        <dbReference type="EMBL" id="KAJ4428412.1"/>
    </source>
</evidence>
<protein>
    <recommendedName>
        <fullName evidence="4">Endonuclease-reverse transcriptase</fullName>
    </recommendedName>
</protein>
<accession>A0ABQ8S351</accession>